<dbReference type="InterPro" id="IPR004087">
    <property type="entry name" value="KH_dom"/>
</dbReference>
<evidence type="ECO:0000256" key="2">
    <source>
        <dbReference type="SAM" id="MobiDB-lite"/>
    </source>
</evidence>
<protein>
    <recommendedName>
        <fullName evidence="3">K Homology domain-containing protein</fullName>
    </recommendedName>
</protein>
<name>A0A8J4XY58_CHIOP</name>
<feature type="domain" description="K Homology" evidence="3">
    <location>
        <begin position="152"/>
        <end position="224"/>
    </location>
</feature>
<gene>
    <name evidence="4" type="ORF">GWK47_009985</name>
</gene>
<evidence type="ECO:0000256" key="1">
    <source>
        <dbReference type="PROSITE-ProRule" id="PRU00117"/>
    </source>
</evidence>
<feature type="compositionally biased region" description="Polar residues" evidence="2">
    <location>
        <begin position="44"/>
        <end position="55"/>
    </location>
</feature>
<dbReference type="AlphaFoldDB" id="A0A8J4XY58"/>
<accession>A0A8J4XY58</accession>
<dbReference type="Proteomes" id="UP000770661">
    <property type="component" value="Unassembled WGS sequence"/>
</dbReference>
<evidence type="ECO:0000313" key="5">
    <source>
        <dbReference type="Proteomes" id="UP000770661"/>
    </source>
</evidence>
<comment type="caution">
    <text evidence="4">The sequence shown here is derived from an EMBL/GenBank/DDBJ whole genome shotgun (WGS) entry which is preliminary data.</text>
</comment>
<keyword evidence="1" id="KW-0694">RNA-binding</keyword>
<proteinExistence type="predicted"/>
<dbReference type="InterPro" id="IPR004088">
    <property type="entry name" value="KH_dom_type_1"/>
</dbReference>
<sequence>MNDDSVVEEKDTEQESKEENIDITGEVPEDGHQEAKEEVEEVQGANNTETVTEGQSARCKGKKRPRVKAEADQGLVSGVMYVPSEEVDATSEDWTVVRNKRNRPKKAEALPAVIEAAVSTQQQEAAPQKATQPPAMKNVRRAKKRGEESVRDSWKVEVDVAAAPHMRRCIVGPGGATLKKVQQEFPGVQVKVPPPRDAVTATVTVRGPPRQVTAAVERLKALLHEAEVVEAQVAVAPHQWRHTSGAT</sequence>
<feature type="region of interest" description="Disordered" evidence="2">
    <location>
        <begin position="118"/>
        <end position="151"/>
    </location>
</feature>
<feature type="region of interest" description="Disordered" evidence="2">
    <location>
        <begin position="1"/>
        <end position="71"/>
    </location>
</feature>
<dbReference type="OrthoDB" id="10624200at2759"/>
<dbReference type="Pfam" id="PF00013">
    <property type="entry name" value="KH_1"/>
    <property type="match status" value="1"/>
</dbReference>
<dbReference type="EMBL" id="JACEEZ010018947">
    <property type="protein sequence ID" value="KAG0716317.1"/>
    <property type="molecule type" value="Genomic_DNA"/>
</dbReference>
<dbReference type="Gene3D" id="3.30.1370.10">
    <property type="entry name" value="K Homology domain, type 1"/>
    <property type="match status" value="1"/>
</dbReference>
<organism evidence="4 5">
    <name type="scientific">Chionoecetes opilio</name>
    <name type="common">Atlantic snow crab</name>
    <name type="synonym">Cancer opilio</name>
    <dbReference type="NCBI Taxonomy" id="41210"/>
    <lineage>
        <taxon>Eukaryota</taxon>
        <taxon>Metazoa</taxon>
        <taxon>Ecdysozoa</taxon>
        <taxon>Arthropoda</taxon>
        <taxon>Crustacea</taxon>
        <taxon>Multicrustacea</taxon>
        <taxon>Malacostraca</taxon>
        <taxon>Eumalacostraca</taxon>
        <taxon>Eucarida</taxon>
        <taxon>Decapoda</taxon>
        <taxon>Pleocyemata</taxon>
        <taxon>Brachyura</taxon>
        <taxon>Eubrachyura</taxon>
        <taxon>Majoidea</taxon>
        <taxon>Majidae</taxon>
        <taxon>Chionoecetes</taxon>
    </lineage>
</organism>
<dbReference type="GO" id="GO:0003723">
    <property type="term" value="F:RNA binding"/>
    <property type="evidence" value="ECO:0007669"/>
    <property type="project" value="UniProtKB-UniRule"/>
</dbReference>
<dbReference type="InterPro" id="IPR036612">
    <property type="entry name" value="KH_dom_type_1_sf"/>
</dbReference>
<evidence type="ECO:0000313" key="4">
    <source>
        <dbReference type="EMBL" id="KAG0716317.1"/>
    </source>
</evidence>
<reference evidence="4" key="1">
    <citation type="submission" date="2020-07" db="EMBL/GenBank/DDBJ databases">
        <title>The High-quality genome of the commercially important snow crab, Chionoecetes opilio.</title>
        <authorList>
            <person name="Jeong J.-H."/>
            <person name="Ryu S."/>
        </authorList>
    </citation>
    <scope>NUCLEOTIDE SEQUENCE</scope>
    <source>
        <strain evidence="4">MADBK_172401_WGS</strain>
        <tissue evidence="4">Digestive gland</tissue>
    </source>
</reference>
<keyword evidence="5" id="KW-1185">Reference proteome</keyword>
<dbReference type="SMART" id="SM00322">
    <property type="entry name" value="KH"/>
    <property type="match status" value="1"/>
</dbReference>
<dbReference type="GO" id="GO:0010468">
    <property type="term" value="P:regulation of gene expression"/>
    <property type="evidence" value="ECO:0007669"/>
    <property type="project" value="UniProtKB-ARBA"/>
</dbReference>
<feature type="compositionally biased region" description="Polar residues" evidence="2">
    <location>
        <begin position="118"/>
        <end position="131"/>
    </location>
</feature>
<dbReference type="PROSITE" id="PS50084">
    <property type="entry name" value="KH_TYPE_1"/>
    <property type="match status" value="1"/>
</dbReference>
<evidence type="ECO:0000259" key="3">
    <source>
        <dbReference type="SMART" id="SM00322"/>
    </source>
</evidence>
<dbReference type="SUPFAM" id="SSF54791">
    <property type="entry name" value="Eukaryotic type KH-domain (KH-domain type I)"/>
    <property type="match status" value="1"/>
</dbReference>
<feature type="compositionally biased region" description="Basic and acidic residues" evidence="2">
    <location>
        <begin position="7"/>
        <end position="20"/>
    </location>
</feature>